<evidence type="ECO:0000313" key="4">
    <source>
        <dbReference type="Proteomes" id="UP000448867"/>
    </source>
</evidence>
<name>A0A7X2LY64_9BACI</name>
<dbReference type="InterPro" id="IPR029052">
    <property type="entry name" value="Metallo-depent_PP-like"/>
</dbReference>
<evidence type="ECO:0000313" key="3">
    <source>
        <dbReference type="EMBL" id="MRX71468.1"/>
    </source>
</evidence>
<dbReference type="SUPFAM" id="SSF56300">
    <property type="entry name" value="Metallo-dependent phosphatases"/>
    <property type="match status" value="1"/>
</dbReference>
<dbReference type="InterPro" id="IPR004843">
    <property type="entry name" value="Calcineurin-like_PHP"/>
</dbReference>
<keyword evidence="3" id="KW-0269">Exonuclease</keyword>
<accession>A0A7X2LY64</accession>
<protein>
    <submittedName>
        <fullName evidence="3">DNA repair exonuclease</fullName>
    </submittedName>
</protein>
<proteinExistence type="predicted"/>
<feature type="domain" description="Calcineurin-like phosphoesterase" evidence="2">
    <location>
        <begin position="5"/>
        <end position="203"/>
    </location>
</feature>
<evidence type="ECO:0000259" key="2">
    <source>
        <dbReference type="Pfam" id="PF00149"/>
    </source>
</evidence>
<dbReference type="Proteomes" id="UP000448867">
    <property type="component" value="Unassembled WGS sequence"/>
</dbReference>
<dbReference type="PIRSF" id="PIRSF033091">
    <property type="entry name" value="Pesterase_YhaO"/>
    <property type="match status" value="1"/>
</dbReference>
<dbReference type="InterPro" id="IPR050535">
    <property type="entry name" value="DNA_Repair-Maintenance_Comp"/>
</dbReference>
<dbReference type="AlphaFoldDB" id="A0A7X2LY64"/>
<gene>
    <name evidence="3" type="ORF">GJU40_04675</name>
</gene>
<dbReference type="PANTHER" id="PTHR30337:SF7">
    <property type="entry name" value="PHOSPHOESTERASE"/>
    <property type="match status" value="1"/>
</dbReference>
<sequence>MQTIQFIHAADLHLDSPFKGLQSLPPHLFQTVKESTFSAFTNLVDLAIEKQVDFMLLAGDLYDGEMRSLKAQIRLRNEFMRLGEASIPVYVLHGNHDHTGGSWIDLSWPAHVHFFSDSEVECKTFIKNGEVAAHIYGFSYPSRAVTANMAEMYQKQGDSSVYHIGMLHGSLEGNAEHDPYCPFTLTQLFEKDFNYWALGHIHKRQHWEKDGTVIAYSGNIQGRHRKEKGEKGCYLVELSEAGADHVFCPVSELLWEEAEVRVENAKTFDDLMRTCEQTAQAYLGKSPRTFLSLILKGEGEVTGILNDSLLLDLQELLNENAADEESFVYITTVENQAFQPFSERDFIEKSPFLRDILYAAEEPDFAGSSLKDLQQHPLFRKFVGIFTQEEQKQLLAEAKTYLVSELAKEDRG</sequence>
<dbReference type="InterPro" id="IPR014576">
    <property type="entry name" value="Pesterase_YhaO"/>
</dbReference>
<comment type="caution">
    <text evidence="3">The sequence shown here is derived from an EMBL/GenBank/DDBJ whole genome shotgun (WGS) entry which is preliminary data.</text>
</comment>
<dbReference type="InterPro" id="IPR041796">
    <property type="entry name" value="Mre11_N"/>
</dbReference>
<dbReference type="CDD" id="cd00840">
    <property type="entry name" value="MPP_Mre11_N"/>
    <property type="match status" value="1"/>
</dbReference>
<dbReference type="EMBL" id="WKKI01000005">
    <property type="protein sequence ID" value="MRX71468.1"/>
    <property type="molecule type" value="Genomic_DNA"/>
</dbReference>
<keyword evidence="1" id="KW-0378">Hydrolase</keyword>
<reference evidence="3 4" key="1">
    <citation type="submission" date="2019-11" db="EMBL/GenBank/DDBJ databases">
        <title>Bacillus lacus genome.</title>
        <authorList>
            <person name="Allen C.J."/>
            <person name="Newman J.D."/>
        </authorList>
    </citation>
    <scope>NUCLEOTIDE SEQUENCE [LARGE SCALE GENOMIC DNA]</scope>
    <source>
        <strain evidence="3 4">KCTC 33946</strain>
    </source>
</reference>
<dbReference type="GO" id="GO:0004527">
    <property type="term" value="F:exonuclease activity"/>
    <property type="evidence" value="ECO:0007669"/>
    <property type="project" value="UniProtKB-KW"/>
</dbReference>
<dbReference type="Gene3D" id="3.60.21.10">
    <property type="match status" value="1"/>
</dbReference>
<dbReference type="RefSeq" id="WP_154306608.1">
    <property type="nucleotide sequence ID" value="NZ_WKKI01000005.1"/>
</dbReference>
<keyword evidence="4" id="KW-1185">Reference proteome</keyword>
<dbReference type="PANTHER" id="PTHR30337">
    <property type="entry name" value="COMPONENT OF ATP-DEPENDENT DSDNA EXONUCLEASE"/>
    <property type="match status" value="1"/>
</dbReference>
<evidence type="ECO:0000256" key="1">
    <source>
        <dbReference type="ARBA" id="ARBA00022801"/>
    </source>
</evidence>
<dbReference type="OrthoDB" id="9773856at2"/>
<organism evidence="3 4">
    <name type="scientific">Metabacillus lacus</name>
    <dbReference type="NCBI Taxonomy" id="1983721"/>
    <lineage>
        <taxon>Bacteria</taxon>
        <taxon>Bacillati</taxon>
        <taxon>Bacillota</taxon>
        <taxon>Bacilli</taxon>
        <taxon>Bacillales</taxon>
        <taxon>Bacillaceae</taxon>
        <taxon>Metabacillus</taxon>
    </lineage>
</organism>
<dbReference type="Pfam" id="PF00149">
    <property type="entry name" value="Metallophos"/>
    <property type="match status" value="1"/>
</dbReference>
<keyword evidence="3" id="KW-0540">Nuclease</keyword>